<dbReference type="Proteomes" id="UP000525298">
    <property type="component" value="Unassembled WGS sequence"/>
</dbReference>
<feature type="transmembrane region" description="Helical" evidence="11">
    <location>
        <begin position="20"/>
        <end position="42"/>
    </location>
</feature>
<dbReference type="EC" id="2.7.1.180" evidence="2"/>
<evidence type="ECO:0000256" key="7">
    <source>
        <dbReference type="ARBA" id="ARBA00022827"/>
    </source>
</evidence>
<protein>
    <recommendedName>
        <fullName evidence="3">FAD:protein FMN transferase</fullName>
        <ecNumber evidence="2">2.7.1.180</ecNumber>
    </recommendedName>
    <alternativeName>
        <fullName evidence="9">Flavin transferase</fullName>
    </alternativeName>
</protein>
<dbReference type="PANTHER" id="PTHR30040:SF2">
    <property type="entry name" value="FAD:PROTEIN FMN TRANSFERASE"/>
    <property type="match status" value="1"/>
</dbReference>
<evidence type="ECO:0000313" key="12">
    <source>
        <dbReference type="EMBL" id="MBA2882851.1"/>
    </source>
</evidence>
<organism evidence="12 13">
    <name type="scientific">Desulfosalsimonas propionicica</name>
    <dbReference type="NCBI Taxonomy" id="332175"/>
    <lineage>
        <taxon>Bacteria</taxon>
        <taxon>Pseudomonadati</taxon>
        <taxon>Thermodesulfobacteriota</taxon>
        <taxon>Desulfobacteria</taxon>
        <taxon>Desulfobacterales</taxon>
        <taxon>Desulfosalsimonadaceae</taxon>
        <taxon>Desulfosalsimonas</taxon>
    </lineage>
</organism>
<evidence type="ECO:0000256" key="9">
    <source>
        <dbReference type="ARBA" id="ARBA00031306"/>
    </source>
</evidence>
<reference evidence="12 13" key="1">
    <citation type="submission" date="2020-07" db="EMBL/GenBank/DDBJ databases">
        <title>Genomic Encyclopedia of Type Strains, Phase IV (KMG-IV): sequencing the most valuable type-strain genomes for metagenomic binning, comparative biology and taxonomic classification.</title>
        <authorList>
            <person name="Goeker M."/>
        </authorList>
    </citation>
    <scope>NUCLEOTIDE SEQUENCE [LARGE SCALE GENOMIC DNA]</scope>
    <source>
        <strain evidence="12 13">DSM 17721</strain>
    </source>
</reference>
<keyword evidence="5" id="KW-0808">Transferase</keyword>
<dbReference type="AlphaFoldDB" id="A0A7W0CBS4"/>
<keyword evidence="12" id="KW-0449">Lipoprotein</keyword>
<keyword evidence="7" id="KW-0274">FAD</keyword>
<dbReference type="PANTHER" id="PTHR30040">
    <property type="entry name" value="THIAMINE BIOSYNTHESIS LIPOPROTEIN APBE"/>
    <property type="match status" value="1"/>
</dbReference>
<evidence type="ECO:0000256" key="1">
    <source>
        <dbReference type="ARBA" id="ARBA00001946"/>
    </source>
</evidence>
<evidence type="ECO:0000256" key="4">
    <source>
        <dbReference type="ARBA" id="ARBA00022630"/>
    </source>
</evidence>
<evidence type="ECO:0000256" key="2">
    <source>
        <dbReference type="ARBA" id="ARBA00011955"/>
    </source>
</evidence>
<evidence type="ECO:0000313" key="13">
    <source>
        <dbReference type="Proteomes" id="UP000525298"/>
    </source>
</evidence>
<comment type="catalytic activity">
    <reaction evidence="10">
        <text>L-threonyl-[protein] + FAD = FMN-L-threonyl-[protein] + AMP + H(+)</text>
        <dbReference type="Rhea" id="RHEA:36847"/>
        <dbReference type="Rhea" id="RHEA-COMP:11060"/>
        <dbReference type="Rhea" id="RHEA-COMP:11061"/>
        <dbReference type="ChEBI" id="CHEBI:15378"/>
        <dbReference type="ChEBI" id="CHEBI:30013"/>
        <dbReference type="ChEBI" id="CHEBI:57692"/>
        <dbReference type="ChEBI" id="CHEBI:74257"/>
        <dbReference type="ChEBI" id="CHEBI:456215"/>
        <dbReference type="EC" id="2.7.1.180"/>
    </reaction>
</comment>
<keyword evidence="13" id="KW-1185">Reference proteome</keyword>
<dbReference type="InterPro" id="IPR024932">
    <property type="entry name" value="ApbE"/>
</dbReference>
<dbReference type="InterPro" id="IPR003374">
    <property type="entry name" value="ApbE-like_sf"/>
</dbReference>
<dbReference type="Pfam" id="PF02424">
    <property type="entry name" value="ApbE"/>
    <property type="match status" value="1"/>
</dbReference>
<evidence type="ECO:0000256" key="8">
    <source>
        <dbReference type="ARBA" id="ARBA00022842"/>
    </source>
</evidence>
<evidence type="ECO:0000256" key="5">
    <source>
        <dbReference type="ARBA" id="ARBA00022679"/>
    </source>
</evidence>
<keyword evidence="11" id="KW-0812">Transmembrane</keyword>
<evidence type="ECO:0000256" key="11">
    <source>
        <dbReference type="SAM" id="Phobius"/>
    </source>
</evidence>
<dbReference type="EMBL" id="JACDUS010000013">
    <property type="protein sequence ID" value="MBA2882851.1"/>
    <property type="molecule type" value="Genomic_DNA"/>
</dbReference>
<dbReference type="GO" id="GO:0046872">
    <property type="term" value="F:metal ion binding"/>
    <property type="evidence" value="ECO:0007669"/>
    <property type="project" value="UniProtKB-KW"/>
</dbReference>
<keyword evidence="4" id="KW-0285">Flavoprotein</keyword>
<gene>
    <name evidence="12" type="ORF">HNR65_003206</name>
</gene>
<dbReference type="RefSeq" id="WP_181552472.1">
    <property type="nucleotide sequence ID" value="NZ_JACDUS010000013.1"/>
</dbReference>
<comment type="cofactor">
    <cofactor evidence="1">
        <name>Mg(2+)</name>
        <dbReference type="ChEBI" id="CHEBI:18420"/>
    </cofactor>
</comment>
<evidence type="ECO:0000256" key="10">
    <source>
        <dbReference type="ARBA" id="ARBA00048540"/>
    </source>
</evidence>
<sequence length="392" mass="42814">MGDRKIQPLEQFVKISRSSLLLGIVAAIPALAVLAALLFLPLGQPNAKNDSKNASGQKSTISLTRPEPDWWESRRLIYFDIPARVLFYLPNGSRGEAEAVARAVWNEFERIGRIFNPSDPQSEVSRLNAADKTAPVAISNEMHAVFCISKRLWDASSGAFDPSTAPLKKLWQNAVKTQQIPSSRDIQRILARTGFDKVTIMDNPPAVACSASGMQFDFGGIAKGFAVDRSRDVLRGAGIQAGMVQLGGEVAAFGSRLRRPWRIGIQHPRDMEKIWKTISSPADIRVSTSGNYRQPLVIQGHSFYHIFSPKTGRPVSEKIAGVTTADFGGHSSALLDGAATAITVLGTEKGIQLAEKLSIEALVLSINPKEQLQEQFTPNLPDNMDTKSRSRQ</sequence>
<dbReference type="Gene3D" id="3.10.520.10">
    <property type="entry name" value="ApbE-like domains"/>
    <property type="match status" value="1"/>
</dbReference>
<keyword evidence="8" id="KW-0460">Magnesium</keyword>
<keyword evidence="6" id="KW-0479">Metal-binding</keyword>
<evidence type="ECO:0000256" key="3">
    <source>
        <dbReference type="ARBA" id="ARBA00016337"/>
    </source>
</evidence>
<comment type="caution">
    <text evidence="12">The sequence shown here is derived from an EMBL/GenBank/DDBJ whole genome shotgun (WGS) entry which is preliminary data.</text>
</comment>
<dbReference type="GO" id="GO:0016740">
    <property type="term" value="F:transferase activity"/>
    <property type="evidence" value="ECO:0007669"/>
    <property type="project" value="UniProtKB-KW"/>
</dbReference>
<dbReference type="SUPFAM" id="SSF143631">
    <property type="entry name" value="ApbE-like"/>
    <property type="match status" value="1"/>
</dbReference>
<proteinExistence type="predicted"/>
<keyword evidence="11" id="KW-0472">Membrane</keyword>
<accession>A0A7W0CBS4</accession>
<evidence type="ECO:0000256" key="6">
    <source>
        <dbReference type="ARBA" id="ARBA00022723"/>
    </source>
</evidence>
<keyword evidence="11" id="KW-1133">Transmembrane helix</keyword>
<name>A0A7W0CBS4_9BACT</name>